<keyword evidence="3" id="KW-1185">Reference proteome</keyword>
<feature type="transmembrane region" description="Helical" evidence="1">
    <location>
        <begin position="103"/>
        <end position="121"/>
    </location>
</feature>
<name>A0A652NDW4_9LACO</name>
<dbReference type="InterPro" id="IPR009898">
    <property type="entry name" value="DUF1440"/>
</dbReference>
<dbReference type="RefSeq" id="WP_148605821.1">
    <property type="nucleotide sequence ID" value="NZ_BSUV01000001.1"/>
</dbReference>
<feature type="transmembrane region" description="Helical" evidence="1">
    <location>
        <begin position="69"/>
        <end position="91"/>
    </location>
</feature>
<comment type="caution">
    <text evidence="2">The sequence shown here is derived from an EMBL/GenBank/DDBJ whole genome shotgun (WGS) entry which is preliminary data.</text>
</comment>
<keyword evidence="1" id="KW-1133">Transmembrane helix</keyword>
<organism evidence="2 3">
    <name type="scientific">Leuconostoc litchii</name>
    <dbReference type="NCBI Taxonomy" id="1981069"/>
    <lineage>
        <taxon>Bacteria</taxon>
        <taxon>Bacillati</taxon>
        <taxon>Bacillota</taxon>
        <taxon>Bacilli</taxon>
        <taxon>Lactobacillales</taxon>
        <taxon>Lactobacillaceae</taxon>
        <taxon>Leuconostoc</taxon>
    </lineage>
</organism>
<dbReference type="Pfam" id="PF07274">
    <property type="entry name" value="DUF1440"/>
    <property type="match status" value="1"/>
</dbReference>
<keyword evidence="1" id="KW-0472">Membrane</keyword>
<dbReference type="OrthoDB" id="1629003at2"/>
<accession>A0A652NDW4</accession>
<evidence type="ECO:0000313" key="2">
    <source>
        <dbReference type="EMBL" id="TYC46468.1"/>
    </source>
</evidence>
<reference evidence="2 3" key="1">
    <citation type="submission" date="2019-01" db="EMBL/GenBank/DDBJ databases">
        <title>Leuconostoc litchii sp. nov., a novel lactic acid bacterium isolated from lychee.</title>
        <authorList>
            <person name="Wang L.-T."/>
        </authorList>
    </citation>
    <scope>NUCLEOTIDE SEQUENCE [LARGE SCALE GENOMIC DNA]</scope>
    <source>
        <strain evidence="2 3">MB7</strain>
    </source>
</reference>
<sequence length="167" mass="19300">MLHFLTAVVFIGLIAGMISGMVKIGWEAILPPRTKERDETNPPQRLLQQMGMPRKWTHAYVHYSSDQKVYFVALILHFSFSVAFAILFVFLNQLFPIVSLWQGSIYGIVIWIIFHIIIMPATKTVPTALNQPFAEHFSEFFGHIVWSWSIYITMVALIVLTNWLPNY</sequence>
<feature type="transmembrane region" description="Helical" evidence="1">
    <location>
        <begin position="141"/>
        <end position="164"/>
    </location>
</feature>
<proteinExistence type="predicted"/>
<dbReference type="Proteomes" id="UP000442244">
    <property type="component" value="Unassembled WGS sequence"/>
</dbReference>
<protein>
    <submittedName>
        <fullName evidence="2">DUF1440 domain-containing protein</fullName>
    </submittedName>
</protein>
<evidence type="ECO:0000256" key="1">
    <source>
        <dbReference type="SAM" id="Phobius"/>
    </source>
</evidence>
<gene>
    <name evidence="2" type="ORF">ESZ47_06350</name>
</gene>
<dbReference type="AlphaFoldDB" id="A0A652NDW4"/>
<evidence type="ECO:0000313" key="3">
    <source>
        <dbReference type="Proteomes" id="UP000442244"/>
    </source>
</evidence>
<keyword evidence="1" id="KW-0812">Transmembrane</keyword>
<dbReference type="EMBL" id="SDGY01000002">
    <property type="protein sequence ID" value="TYC46468.1"/>
    <property type="molecule type" value="Genomic_DNA"/>
</dbReference>